<evidence type="ECO:0000313" key="2">
    <source>
        <dbReference type="EMBL" id="TNN04984.1"/>
    </source>
</evidence>
<feature type="compositionally biased region" description="Polar residues" evidence="1">
    <location>
        <begin position="632"/>
        <end position="650"/>
    </location>
</feature>
<proteinExistence type="predicted"/>
<sequence>MKSTNTRNDIKHSSPWSQLCHYEKGMKSCRNHKTDEWHHDMPSNTITPRFKRRNRYCNCSCHKSFGHLKITKGNSSRTDTTNNLSLMDVSNPPACRRIKHKARSFEPFSNIINASPPEHNYTSVYFEDVNKGVVPSESVSSNIQEYQRRHIKSSNRKSHRINTSRIPININRSNHSCCCCCAQLDFHSHNDVSNSVTTSPTNSPDLSSASSYSFSTSSLDVQPAFDCPHHFHIPSHASVVIAHKIGRNHRSGSLEPSNVIHQYGLHKSKLRHINKCTKRRPSIRKEFHDGNNQSTGPVGLHYTETYKREHCSCCEFHESTTKRDFLGHYNRINSNYNCDRINSNNNKAINTTTNDKSTHHLPSCLPFLNSNNDNDLSIYSKQSEHDLNNGEKPPIIVKRKSTELNKGNTIGYHHMYHGEYYSKYNNKLSDTHFATKDTDSNDNNNDTNRYSHNHYNKSIENFENEASVKPPRPKDLKVLSRNPNFSPVDLAKYRSSSSKRISFFKRKIPSESQIMAHSQLQEMNKSTEKETSQCSLGGKRNLATPIESIHTPLPSPDLLCRPNGAKNDFSTGIHRPPKVSDFRRETLMKMYDSNKLHYQKCYQENENYRKPGSQFSPVSERFQLKESHESYRSTLTEPCRESINSPTQSIKQKLPSTCELSPSPALVYTASVVFSPIKQSNTNTINGKQSSVDYEKTKAYDLHLESRTIPHIFNGCMEADDSNKNTTLKRDNISAIPLTGTGHIRIQNDIMLKNGSHAKSHGV</sequence>
<dbReference type="EMBL" id="SKCS01000667">
    <property type="protein sequence ID" value="TNN04984.1"/>
    <property type="molecule type" value="Genomic_DNA"/>
</dbReference>
<comment type="caution">
    <text evidence="2">The sequence shown here is derived from an EMBL/GenBank/DDBJ whole genome shotgun (WGS) entry which is preliminary data.</text>
</comment>
<accession>A0A4Z2CLR5</accession>
<evidence type="ECO:0000256" key="1">
    <source>
        <dbReference type="SAM" id="MobiDB-lite"/>
    </source>
</evidence>
<evidence type="ECO:0000313" key="3">
    <source>
        <dbReference type="Proteomes" id="UP000311919"/>
    </source>
</evidence>
<dbReference type="Proteomes" id="UP000311919">
    <property type="component" value="Unassembled WGS sequence"/>
</dbReference>
<protein>
    <submittedName>
        <fullName evidence="2">Uncharacterized protein</fullName>
    </submittedName>
</protein>
<organism evidence="2 3">
    <name type="scientific">Schistosoma japonicum</name>
    <name type="common">Blood fluke</name>
    <dbReference type="NCBI Taxonomy" id="6182"/>
    <lineage>
        <taxon>Eukaryota</taxon>
        <taxon>Metazoa</taxon>
        <taxon>Spiralia</taxon>
        <taxon>Lophotrochozoa</taxon>
        <taxon>Platyhelminthes</taxon>
        <taxon>Trematoda</taxon>
        <taxon>Digenea</taxon>
        <taxon>Strigeidida</taxon>
        <taxon>Schistosomatoidea</taxon>
        <taxon>Schistosomatidae</taxon>
        <taxon>Schistosoma</taxon>
    </lineage>
</organism>
<name>A0A4Z2CLR5_SCHJA</name>
<keyword evidence="3" id="KW-1185">Reference proteome</keyword>
<gene>
    <name evidence="2" type="ORF">EWB00_009926</name>
</gene>
<feature type="region of interest" description="Disordered" evidence="1">
    <location>
        <begin position="631"/>
        <end position="650"/>
    </location>
</feature>
<reference evidence="2 3" key="1">
    <citation type="submission" date="2019-03" db="EMBL/GenBank/DDBJ databases">
        <title>An improved genome assembly of the fluke Schistosoma japonicum.</title>
        <authorList>
            <person name="Hu W."/>
            <person name="Luo F."/>
            <person name="Yin M."/>
            <person name="Mo X."/>
            <person name="Sun C."/>
            <person name="Wu Q."/>
            <person name="Zhu B."/>
            <person name="Xiang M."/>
            <person name="Wang J."/>
            <person name="Wang Y."/>
            <person name="Zhang T."/>
            <person name="Xu B."/>
            <person name="Zheng H."/>
            <person name="Feng Z."/>
        </authorList>
    </citation>
    <scope>NUCLEOTIDE SEQUENCE [LARGE SCALE GENOMIC DNA]</scope>
    <source>
        <strain evidence="2">HuSjv2</strain>
        <tissue evidence="2">Worms</tissue>
    </source>
</reference>
<dbReference type="AlphaFoldDB" id="A0A4Z2CLR5"/>